<evidence type="ECO:0000259" key="1">
    <source>
        <dbReference type="Pfam" id="PF20283"/>
    </source>
</evidence>
<keyword evidence="3" id="KW-1185">Reference proteome</keyword>
<accession>A0A2H4VS23</accession>
<dbReference type="EMBL" id="CP017768">
    <property type="protein sequence ID" value="AUB60887.1"/>
    <property type="molecule type" value="Genomic_DNA"/>
</dbReference>
<dbReference type="InterPro" id="IPR046913">
    <property type="entry name" value="ABC-3C_CTD7"/>
</dbReference>
<gene>
    <name evidence="2" type="ORF">BK009_09510</name>
</gene>
<name>A0A2H4VS23_9EURY</name>
<reference evidence="2 3" key="1">
    <citation type="submission" date="2016-10" db="EMBL/GenBank/DDBJ databases">
        <title>Comparative genomics between deep and shallow subseafloor isolates.</title>
        <authorList>
            <person name="Ishii S."/>
            <person name="Miller J.R."/>
            <person name="Sutton G."/>
            <person name="Suzuki S."/>
            <person name="Methe B."/>
            <person name="Inagaki F."/>
            <person name="Imachi H."/>
        </authorList>
    </citation>
    <scope>NUCLEOTIDE SEQUENCE [LARGE SCALE GENOMIC DNA]</scope>
    <source>
        <strain evidence="2 3">A8p</strain>
    </source>
</reference>
<feature type="domain" description="ABC-three component systems C-terminal" evidence="1">
    <location>
        <begin position="263"/>
        <end position="387"/>
    </location>
</feature>
<dbReference type="Pfam" id="PF20283">
    <property type="entry name" value="CTD7"/>
    <property type="match status" value="1"/>
</dbReference>
<dbReference type="Proteomes" id="UP000232631">
    <property type="component" value="Chromosome"/>
</dbReference>
<sequence length="393" mass="45918">MNHLESKKSPFSARDSFKGYLYQCRFALWESLKKMKDDEEFNVSIETLDDVVFHQGDSKEILQTKHSINDSANLNDASPDLWKTIRIWCEGISSGEFNSDTTFFLITTEKVSDGSTADYIKKRDITTAIKRLNNTAATSTNVTNQKAYQAFKNIPHDEKEMLFNNVFIVDSSPLISDIGSEMMKTIRYATKRKYLEPLFNRLEGWWFTRVLEHLTKTKDSIPSKEIDTEIDMLREQFKDDNLPIDRDILNVTVNKSAYADRNFVQQLEIIESSNERIFLAVKHYYRAFEHRTRWATDDLFIPDELDQYEDILVDEWKTGFDRMKEKLGKTAAEEMKKECARTLYHWIETHVNEPIRPGVTHPSICKGSYHMLSDKGLVGWHPDFETKLKKLFV</sequence>
<organism evidence="2 3">
    <name type="scientific">Methanobacterium subterraneum</name>
    <dbReference type="NCBI Taxonomy" id="59277"/>
    <lineage>
        <taxon>Archaea</taxon>
        <taxon>Methanobacteriati</taxon>
        <taxon>Methanobacteriota</taxon>
        <taxon>Methanomada group</taxon>
        <taxon>Methanobacteria</taxon>
        <taxon>Methanobacteriales</taxon>
        <taxon>Methanobacteriaceae</taxon>
        <taxon>Methanobacterium</taxon>
    </lineage>
</organism>
<proteinExistence type="predicted"/>
<evidence type="ECO:0000313" key="2">
    <source>
        <dbReference type="EMBL" id="AUB60887.1"/>
    </source>
</evidence>
<dbReference type="KEGG" id="msub:BK009_09510"/>
<dbReference type="AlphaFoldDB" id="A0A2H4VS23"/>
<evidence type="ECO:0000313" key="3">
    <source>
        <dbReference type="Proteomes" id="UP000232631"/>
    </source>
</evidence>
<protein>
    <recommendedName>
        <fullName evidence="1">ABC-three component systems C-terminal domain-containing protein</fullName>
    </recommendedName>
</protein>